<dbReference type="InterPro" id="IPR005301">
    <property type="entry name" value="MOB_kinase_act_fam"/>
</dbReference>
<accession>A0A1I8BDD8</accession>
<feature type="region of interest" description="Disordered" evidence="2">
    <location>
        <begin position="1"/>
        <end position="26"/>
    </location>
</feature>
<feature type="binding site" evidence="1">
    <location>
        <position position="81"/>
    </location>
    <ligand>
        <name>Zn(2+)</name>
        <dbReference type="ChEBI" id="CHEBI:29105"/>
    </ligand>
</feature>
<dbReference type="SUPFAM" id="SSF101152">
    <property type="entry name" value="Mob1/phocein"/>
    <property type="match status" value="1"/>
</dbReference>
<feature type="binding site" evidence="1">
    <location>
        <position position="86"/>
    </location>
    <ligand>
        <name>Zn(2+)</name>
        <dbReference type="ChEBI" id="CHEBI:29105"/>
    </ligand>
</feature>
<evidence type="ECO:0000256" key="1">
    <source>
        <dbReference type="PIRSR" id="PIRSR605301-1"/>
    </source>
</evidence>
<dbReference type="Proteomes" id="UP000095281">
    <property type="component" value="Unplaced"/>
</dbReference>
<dbReference type="SMART" id="SM01388">
    <property type="entry name" value="Mob1_phocein"/>
    <property type="match status" value="1"/>
</dbReference>
<reference evidence="4" key="1">
    <citation type="submission" date="2016-11" db="UniProtKB">
        <authorList>
            <consortium name="WormBaseParasite"/>
        </authorList>
    </citation>
    <scope>IDENTIFICATION</scope>
</reference>
<evidence type="ECO:0000313" key="3">
    <source>
        <dbReference type="Proteomes" id="UP000095281"/>
    </source>
</evidence>
<keyword evidence="1" id="KW-0479">Metal-binding</keyword>
<proteinExistence type="predicted"/>
<dbReference type="WBParaSite" id="MhA1_Contig20.frz3.gene25">
    <property type="protein sequence ID" value="MhA1_Contig20.frz3.gene25"/>
    <property type="gene ID" value="MhA1_Contig20.frz3.gene25"/>
</dbReference>
<protein>
    <submittedName>
        <fullName evidence="4">Mob1/phocein family protein</fullName>
    </submittedName>
</protein>
<keyword evidence="1" id="KW-0862">Zinc</keyword>
<dbReference type="OMA" id="VDNEQMF"/>
<dbReference type="InterPro" id="IPR036703">
    <property type="entry name" value="MOB_kinase_act_sf"/>
</dbReference>
<evidence type="ECO:0000256" key="2">
    <source>
        <dbReference type="SAM" id="MobiDB-lite"/>
    </source>
</evidence>
<sequence>MERSNMTKDDGKSTSNTSNNENKNARQAKLIRQASATLGSGNLRDIILLPYGEDENEWIAANISDFFRQVSMLYGMISEHCSDETCPRMTAGEEYEYFWSDSKGAIMEPCPANVYIDYMLSWVQEELDDENVFPSQIGKPFPPNFKHIAQTIMKRLFRVYSHVYHQHFNLIEQLAAVAHLNTSFKHFILFANEFELIDKKQQEPLAELIEKLALNKNK</sequence>
<feature type="binding site" evidence="1">
    <location>
        <position position="167"/>
    </location>
    <ligand>
        <name>Zn(2+)</name>
        <dbReference type="ChEBI" id="CHEBI:29105"/>
    </ligand>
</feature>
<name>A0A1I8BDD8_MELHA</name>
<organism evidence="3 4">
    <name type="scientific">Meloidogyne hapla</name>
    <name type="common">Root-knot nematode worm</name>
    <dbReference type="NCBI Taxonomy" id="6305"/>
    <lineage>
        <taxon>Eukaryota</taxon>
        <taxon>Metazoa</taxon>
        <taxon>Ecdysozoa</taxon>
        <taxon>Nematoda</taxon>
        <taxon>Chromadorea</taxon>
        <taxon>Rhabditida</taxon>
        <taxon>Tylenchina</taxon>
        <taxon>Tylenchomorpha</taxon>
        <taxon>Tylenchoidea</taxon>
        <taxon>Meloidogynidae</taxon>
        <taxon>Meloidogyninae</taxon>
        <taxon>Meloidogyne</taxon>
    </lineage>
</organism>
<keyword evidence="3" id="KW-1185">Reference proteome</keyword>
<dbReference type="PANTHER" id="PTHR22599">
    <property type="entry name" value="MPS ONE BINDER KINASE ACTIVATOR-LIKE MOB"/>
    <property type="match status" value="1"/>
</dbReference>
<feature type="compositionally biased region" description="Low complexity" evidence="2">
    <location>
        <begin position="13"/>
        <end position="22"/>
    </location>
</feature>
<dbReference type="AlphaFoldDB" id="A0A1I8BDD8"/>
<feature type="binding site" evidence="1">
    <location>
        <position position="162"/>
    </location>
    <ligand>
        <name>Zn(2+)</name>
        <dbReference type="ChEBI" id="CHEBI:29105"/>
    </ligand>
</feature>
<dbReference type="Gene3D" id="1.20.140.30">
    <property type="entry name" value="MOB kinase activator"/>
    <property type="match status" value="1"/>
</dbReference>
<dbReference type="Pfam" id="PF03637">
    <property type="entry name" value="Mob1_phocein"/>
    <property type="match status" value="1"/>
</dbReference>
<evidence type="ECO:0000313" key="4">
    <source>
        <dbReference type="WBParaSite" id="MhA1_Contig20.frz3.gene25"/>
    </source>
</evidence>
<feature type="compositionally biased region" description="Basic and acidic residues" evidence="2">
    <location>
        <begin position="1"/>
        <end position="12"/>
    </location>
</feature>